<keyword evidence="5" id="KW-0472">Membrane</keyword>
<gene>
    <name evidence="7" type="ORF">GOP47_0001201</name>
</gene>
<sequence>KGWVKDPKSSLPAVVAVKVLKHGHKEKQFKAEIGTLSKIHHLYLVELLGFCIDGRRGEKKLLVYEYMECGSLDRYLSPSHMQQPLPWSVRLSIAAGTARGVAYLHHEC</sequence>
<feature type="non-terminal residue" evidence="7">
    <location>
        <position position="108"/>
    </location>
</feature>
<dbReference type="Gene3D" id="1.10.510.10">
    <property type="entry name" value="Transferase(Phosphotransferase) domain 1"/>
    <property type="match status" value="1"/>
</dbReference>
<dbReference type="InterPro" id="IPR011009">
    <property type="entry name" value="Kinase-like_dom_sf"/>
</dbReference>
<dbReference type="InterPro" id="IPR000719">
    <property type="entry name" value="Prot_kinase_dom"/>
</dbReference>
<dbReference type="InterPro" id="IPR001245">
    <property type="entry name" value="Ser-Thr/Tyr_kinase_cat_dom"/>
</dbReference>
<dbReference type="Proteomes" id="UP000886520">
    <property type="component" value="Chromosome 1"/>
</dbReference>
<dbReference type="PANTHER" id="PTHR47974">
    <property type="entry name" value="OS07G0415500 PROTEIN"/>
    <property type="match status" value="1"/>
</dbReference>
<comment type="caution">
    <text evidence="7">The sequence shown here is derived from an EMBL/GenBank/DDBJ whole genome shotgun (WGS) entry which is preliminary data.</text>
</comment>
<dbReference type="SUPFAM" id="SSF56112">
    <property type="entry name" value="Protein kinase-like (PK-like)"/>
    <property type="match status" value="1"/>
</dbReference>
<dbReference type="Pfam" id="PF07714">
    <property type="entry name" value="PK_Tyr_Ser-Thr"/>
    <property type="match status" value="1"/>
</dbReference>
<feature type="domain" description="Protein kinase" evidence="6">
    <location>
        <begin position="1"/>
        <end position="108"/>
    </location>
</feature>
<keyword evidence="4" id="KW-1133">Transmembrane helix</keyword>
<dbReference type="PANTHER" id="PTHR47974:SF9">
    <property type="entry name" value="RECEPTOR-LIKE SERINE_THREONINE-PROTEIN KINASE"/>
    <property type="match status" value="1"/>
</dbReference>
<dbReference type="GO" id="GO:0005524">
    <property type="term" value="F:ATP binding"/>
    <property type="evidence" value="ECO:0007669"/>
    <property type="project" value="InterPro"/>
</dbReference>
<evidence type="ECO:0000259" key="6">
    <source>
        <dbReference type="PROSITE" id="PS50011"/>
    </source>
</evidence>
<dbReference type="EMBL" id="JABFUD020000001">
    <property type="protein sequence ID" value="KAI5085032.1"/>
    <property type="molecule type" value="Genomic_DNA"/>
</dbReference>
<dbReference type="AlphaFoldDB" id="A0A9D4VGL7"/>
<organism evidence="7 8">
    <name type="scientific">Adiantum capillus-veneris</name>
    <name type="common">Maidenhair fern</name>
    <dbReference type="NCBI Taxonomy" id="13818"/>
    <lineage>
        <taxon>Eukaryota</taxon>
        <taxon>Viridiplantae</taxon>
        <taxon>Streptophyta</taxon>
        <taxon>Embryophyta</taxon>
        <taxon>Tracheophyta</taxon>
        <taxon>Polypodiopsida</taxon>
        <taxon>Polypodiidae</taxon>
        <taxon>Polypodiales</taxon>
        <taxon>Pteridineae</taxon>
        <taxon>Pteridaceae</taxon>
        <taxon>Vittarioideae</taxon>
        <taxon>Adiantum</taxon>
    </lineage>
</organism>
<dbReference type="GO" id="GO:0016020">
    <property type="term" value="C:membrane"/>
    <property type="evidence" value="ECO:0007669"/>
    <property type="project" value="UniProtKB-SubCell"/>
</dbReference>
<evidence type="ECO:0000256" key="5">
    <source>
        <dbReference type="ARBA" id="ARBA00023136"/>
    </source>
</evidence>
<protein>
    <recommendedName>
        <fullName evidence="6">Protein kinase domain-containing protein</fullName>
    </recommendedName>
</protein>
<dbReference type="PROSITE" id="PS50011">
    <property type="entry name" value="PROTEIN_KINASE_DOM"/>
    <property type="match status" value="1"/>
</dbReference>
<feature type="non-terminal residue" evidence="7">
    <location>
        <position position="1"/>
    </location>
</feature>
<keyword evidence="3" id="KW-0732">Signal</keyword>
<evidence type="ECO:0000313" key="8">
    <source>
        <dbReference type="Proteomes" id="UP000886520"/>
    </source>
</evidence>
<evidence type="ECO:0000313" key="7">
    <source>
        <dbReference type="EMBL" id="KAI5085032.1"/>
    </source>
</evidence>
<proteinExistence type="predicted"/>
<dbReference type="OrthoDB" id="1924358at2759"/>
<name>A0A9D4VGL7_ADICA</name>
<evidence type="ECO:0000256" key="3">
    <source>
        <dbReference type="ARBA" id="ARBA00022729"/>
    </source>
</evidence>
<reference evidence="7" key="1">
    <citation type="submission" date="2021-01" db="EMBL/GenBank/DDBJ databases">
        <title>Adiantum capillus-veneris genome.</title>
        <authorList>
            <person name="Fang Y."/>
            <person name="Liao Q."/>
        </authorList>
    </citation>
    <scope>NUCLEOTIDE SEQUENCE</scope>
    <source>
        <strain evidence="7">H3</strain>
        <tissue evidence="7">Leaf</tissue>
    </source>
</reference>
<accession>A0A9D4VGL7</accession>
<evidence type="ECO:0000256" key="2">
    <source>
        <dbReference type="ARBA" id="ARBA00022692"/>
    </source>
</evidence>
<dbReference type="GO" id="GO:0004672">
    <property type="term" value="F:protein kinase activity"/>
    <property type="evidence" value="ECO:0007669"/>
    <property type="project" value="InterPro"/>
</dbReference>
<evidence type="ECO:0000256" key="4">
    <source>
        <dbReference type="ARBA" id="ARBA00022989"/>
    </source>
</evidence>
<comment type="subcellular location">
    <subcellularLocation>
        <location evidence="1">Membrane</location>
        <topology evidence="1">Single-pass membrane protein</topology>
    </subcellularLocation>
</comment>
<keyword evidence="2" id="KW-0812">Transmembrane</keyword>
<evidence type="ECO:0000256" key="1">
    <source>
        <dbReference type="ARBA" id="ARBA00004167"/>
    </source>
</evidence>
<keyword evidence="8" id="KW-1185">Reference proteome</keyword>